<keyword evidence="1" id="KW-0255">Endonuclease</keyword>
<dbReference type="Proteomes" id="UP000060630">
    <property type="component" value="Unassembled WGS sequence"/>
</dbReference>
<dbReference type="Gene3D" id="1.10.30.50">
    <property type="match status" value="1"/>
</dbReference>
<keyword evidence="1" id="KW-0378">Hydrolase</keyword>
<dbReference type="RefSeq" id="WP_060192681.1">
    <property type="nucleotide sequence ID" value="NZ_LPHD01000049.1"/>
</dbReference>
<dbReference type="EMBL" id="LPHD01000049">
    <property type="protein sequence ID" value="KWA84283.1"/>
    <property type="molecule type" value="Genomic_DNA"/>
</dbReference>
<sequence length="142" mass="16229">MALTKAEREVVRAKFGGRCAYCGCLLEQRWHADHFEPVERKLAFHREKGVVSTNELRHPERDTVANSMPACPPCNIDKSTFSLEQWRAKLQRSCEVLQRNQPTYRHALRFGLVVETQAPVTFYFERLQQGADPVQAVGVASK</sequence>
<name>A0A106QCD0_9BURK</name>
<dbReference type="GO" id="GO:0004519">
    <property type="term" value="F:endonuclease activity"/>
    <property type="evidence" value="ECO:0007669"/>
    <property type="project" value="UniProtKB-KW"/>
</dbReference>
<dbReference type="AlphaFoldDB" id="A0A106QCD0"/>
<protein>
    <submittedName>
        <fullName evidence="1">HNH endonuclease</fullName>
    </submittedName>
</protein>
<dbReference type="InterPro" id="IPR003615">
    <property type="entry name" value="HNH_nuc"/>
</dbReference>
<organism evidence="1 2">
    <name type="scientific">Burkholderia ubonensis</name>
    <dbReference type="NCBI Taxonomy" id="101571"/>
    <lineage>
        <taxon>Bacteria</taxon>
        <taxon>Pseudomonadati</taxon>
        <taxon>Pseudomonadota</taxon>
        <taxon>Betaproteobacteria</taxon>
        <taxon>Burkholderiales</taxon>
        <taxon>Burkholderiaceae</taxon>
        <taxon>Burkholderia</taxon>
        <taxon>Burkholderia cepacia complex</taxon>
    </lineage>
</organism>
<evidence type="ECO:0000313" key="1">
    <source>
        <dbReference type="EMBL" id="KWA84283.1"/>
    </source>
</evidence>
<dbReference type="CDD" id="cd00085">
    <property type="entry name" value="HNHc"/>
    <property type="match status" value="1"/>
</dbReference>
<gene>
    <name evidence="1" type="ORF">WL29_23285</name>
</gene>
<reference evidence="1 2" key="1">
    <citation type="submission" date="2015-11" db="EMBL/GenBank/DDBJ databases">
        <title>Expanding the genomic diversity of Burkholderia species for the development of highly accurate diagnostics.</title>
        <authorList>
            <person name="Sahl J."/>
            <person name="Keim P."/>
            <person name="Wagner D."/>
        </authorList>
    </citation>
    <scope>NUCLEOTIDE SEQUENCE [LARGE SCALE GENOMIC DNA]</scope>
    <source>
        <strain evidence="1 2">MSMB2087WGS</strain>
    </source>
</reference>
<evidence type="ECO:0000313" key="2">
    <source>
        <dbReference type="Proteomes" id="UP000060630"/>
    </source>
</evidence>
<keyword evidence="1" id="KW-0540">Nuclease</keyword>
<comment type="caution">
    <text evidence="1">The sequence shown here is derived from an EMBL/GenBank/DDBJ whole genome shotgun (WGS) entry which is preliminary data.</text>
</comment>
<accession>A0A106QCD0</accession>
<proteinExistence type="predicted"/>